<organism evidence="3 4">
    <name type="scientific">Brassica cretica</name>
    <name type="common">Mustard</name>
    <dbReference type="NCBI Taxonomy" id="69181"/>
    <lineage>
        <taxon>Eukaryota</taxon>
        <taxon>Viridiplantae</taxon>
        <taxon>Streptophyta</taxon>
        <taxon>Embryophyta</taxon>
        <taxon>Tracheophyta</taxon>
        <taxon>Spermatophyta</taxon>
        <taxon>Magnoliopsida</taxon>
        <taxon>eudicotyledons</taxon>
        <taxon>Gunneridae</taxon>
        <taxon>Pentapetalae</taxon>
        <taxon>rosids</taxon>
        <taxon>malvids</taxon>
        <taxon>Brassicales</taxon>
        <taxon>Brassicaceae</taxon>
        <taxon>Brassiceae</taxon>
        <taxon>Brassica</taxon>
    </lineage>
</organism>
<proteinExistence type="predicted"/>
<feature type="compositionally biased region" description="Acidic residues" evidence="1">
    <location>
        <begin position="47"/>
        <end position="65"/>
    </location>
</feature>
<comment type="caution">
    <text evidence="3">The sequence shown here is derived from an EMBL/GenBank/DDBJ whole genome shotgun (WGS) entry which is preliminary data.</text>
</comment>
<accession>A0A8S9HQU0</accession>
<feature type="region of interest" description="Disordered" evidence="1">
    <location>
        <begin position="1"/>
        <end position="87"/>
    </location>
</feature>
<sequence length="280" mass="31236">MGKKKDNAAKLSTAPNKGSMTTSAKGGSSSSSRAKGHKNKEMVREDPIEEEESHESEIEEESDDEPAPKKRTRAPKPPKKKKPPPSEITRLFKAMELLPTTYHDPLILQRLGLYDDVTIILGRMGLERLLTLQKLVYATATYQFLSSLEATHRSREDPEDAKRRDQESLCRRLVETDQGVSRPDVAAQEYIMGKKKDNAAKLSTSPNKGSMTTSAEGGSSSSSRAKGHKNKEMVREDPIEEEESHESESEDGSDDEHAPKKRTRASKPPKKEETTTFRDN</sequence>
<evidence type="ECO:0000313" key="3">
    <source>
        <dbReference type="EMBL" id="KAF2559540.1"/>
    </source>
</evidence>
<reference evidence="3" key="1">
    <citation type="submission" date="2019-12" db="EMBL/GenBank/DDBJ databases">
        <title>Genome sequencing and annotation of Brassica cretica.</title>
        <authorList>
            <person name="Studholme D.J."/>
            <person name="Sarris P.F."/>
        </authorList>
    </citation>
    <scope>NUCLEOTIDE SEQUENCE</scope>
    <source>
        <strain evidence="3">PFS-001/15</strain>
        <tissue evidence="3">Leaf</tissue>
    </source>
</reference>
<dbReference type="InterPro" id="IPR004312">
    <property type="entry name" value="ATHILA_Orf1_C"/>
</dbReference>
<gene>
    <name evidence="3" type="ORF">F2Q68_00014780</name>
</gene>
<dbReference type="AlphaFoldDB" id="A0A8S9HQU0"/>
<evidence type="ECO:0000256" key="1">
    <source>
        <dbReference type="SAM" id="MobiDB-lite"/>
    </source>
</evidence>
<dbReference type="Pfam" id="PF03078">
    <property type="entry name" value="ATHILA"/>
    <property type="match status" value="1"/>
</dbReference>
<name>A0A8S9HQU0_BRACR</name>
<feature type="compositionally biased region" description="Basic residues" evidence="1">
    <location>
        <begin position="259"/>
        <end position="268"/>
    </location>
</feature>
<feature type="region of interest" description="Disordered" evidence="1">
    <location>
        <begin position="197"/>
        <end position="280"/>
    </location>
</feature>
<feature type="compositionally biased region" description="Low complexity" evidence="1">
    <location>
        <begin position="209"/>
        <end position="223"/>
    </location>
</feature>
<feature type="compositionally biased region" description="Basic residues" evidence="1">
    <location>
        <begin position="69"/>
        <end position="83"/>
    </location>
</feature>
<feature type="compositionally biased region" description="Acidic residues" evidence="1">
    <location>
        <begin position="238"/>
        <end position="254"/>
    </location>
</feature>
<evidence type="ECO:0000259" key="2">
    <source>
        <dbReference type="Pfam" id="PF03078"/>
    </source>
</evidence>
<protein>
    <recommendedName>
        <fullName evidence="2">Arabidopsis retrotransposon Orf1 C-terminal domain-containing protein</fullName>
    </recommendedName>
</protein>
<feature type="compositionally biased region" description="Low complexity" evidence="1">
    <location>
        <begin position="17"/>
        <end position="33"/>
    </location>
</feature>
<dbReference type="Proteomes" id="UP000712281">
    <property type="component" value="Unassembled WGS sequence"/>
</dbReference>
<evidence type="ECO:0000313" key="4">
    <source>
        <dbReference type="Proteomes" id="UP000712281"/>
    </source>
</evidence>
<feature type="domain" description="Arabidopsis retrotransposon Orf1 C-terminal" evidence="2">
    <location>
        <begin position="40"/>
        <end position="156"/>
    </location>
</feature>
<dbReference type="EMBL" id="QGKW02001940">
    <property type="protein sequence ID" value="KAF2559540.1"/>
    <property type="molecule type" value="Genomic_DNA"/>
</dbReference>
<feature type="compositionally biased region" description="Basic and acidic residues" evidence="1">
    <location>
        <begin position="269"/>
        <end position="280"/>
    </location>
</feature>